<feature type="domain" description="Reverse transcriptase Ty1/copia-type" evidence="3">
    <location>
        <begin position="917"/>
        <end position="1044"/>
    </location>
</feature>
<keyword evidence="1" id="KW-0645">Protease</keyword>
<keyword evidence="1" id="KW-0064">Aspartyl protease</keyword>
<name>A0A6L2MW04_TANCI</name>
<feature type="domain" description="Retrovirus-related Pol polyprotein from transposon TNT 1-94-like beta-barrel" evidence="4">
    <location>
        <begin position="713"/>
        <end position="785"/>
    </location>
</feature>
<dbReference type="InterPro" id="IPR013103">
    <property type="entry name" value="RVT_2"/>
</dbReference>
<dbReference type="AlphaFoldDB" id="A0A6L2MW04"/>
<keyword evidence="2" id="KW-0175">Coiled coil</keyword>
<dbReference type="InterPro" id="IPR043502">
    <property type="entry name" value="DNA/RNA_pol_sf"/>
</dbReference>
<sequence>METHSSSTFAGVGYTNIPMIVEVLETTLNKNVWFNFSLVKLLDEIIKAHCKHCDIEQELYDVEVESGFGISHSDQEIALDEAASEASELGYYTSELGSELTSIAENGVNIPKSIDKGPFQMGTFRETLSKGTEDIWETNILLQGLSKDIYSLINHYTDANEIWDNVKMLLEGSELTKEDHESQLMQLNSKFVNNMLPEWGRFFTAVKLNRGMRDSNYDQLYAYLKEHEALANKNKMMLDQFTQHTIDHRALMYNVSNQQHYPQSSTTPQSTYENGMTLDEEQLLFIAGGQDNVVDDDVDEQPIQDLALNVDKVFQADECDAFDSDDKVGPSYDSDILSEVHDHDHYQDAPCEHHEEHEMHDDVQPTYVIDSHADYTCDSDMIPYDQYVKDNAMPIVQNNVSSVPNDAYMMIFNDMHKLHAQYVSGTAQNTIVDKSLAAKLAIYKEQVNLSRFSDMYEALNAAQKRIAELESENSNLQNKIQNDDHDVTVNHFAKLEAQPTEHHKSNCITMPAVKSKVLAPGRYAIDMEPIPSSIRNNREAHLDYPKHLKKSIETLREIVEEAKVERPLDISLTPACLYTKHSQELLEYVIGTCPKDFNQRDKKHAPTPVTRKKQVTFVDPCETFTNNTLIHVKQQTIHKTNEPVIPSTGVNGAIVASGSKPKSNTKKDITLQAKSAMQKVEVHPRKNKFSVKQNNRVDSSISYKRTVVQIVLWYLDSGCSKYMTEDRSRLRNFVKKFIGTVRFGNDHFGIIMGYEDYMIGDSVISRVYYVEGLRHNLFFVGHFCDSDLKVAFRKHSCYVLDTDGVELIKGSRGSNLYTISVEDMMKSSSICLLSKVSKTKSWLWHRRLNHLNFEPSRVERPVSPALVVPVPVNSAGVAVDSTFMDENPFAPVNNDLFIDIFTLDPSSEASSSEDASSAESTYIYKVKLDEYGDVLKNKARLVAKGYRQEEGIDFKESFALVARIEAIRIFIANTANKNMTIYQMDVKTAFLNGELKEKVYVSQPEGFVDPDHPTHVYHLKKALYGLKQAPRAWYDTLSRFLLDNRT</sequence>
<evidence type="ECO:0000313" key="5">
    <source>
        <dbReference type="EMBL" id="GEU78020.1"/>
    </source>
</evidence>
<gene>
    <name evidence="5" type="ORF">Tci_049998</name>
</gene>
<accession>A0A6L2MW04</accession>
<feature type="coiled-coil region" evidence="2">
    <location>
        <begin position="452"/>
        <end position="486"/>
    </location>
</feature>
<keyword evidence="1" id="KW-0378">Hydrolase</keyword>
<dbReference type="InterPro" id="IPR054722">
    <property type="entry name" value="PolX-like_BBD"/>
</dbReference>
<comment type="caution">
    <text evidence="5">The sequence shown here is derived from an EMBL/GenBank/DDBJ whole genome shotgun (WGS) entry which is preliminary data.</text>
</comment>
<dbReference type="EMBL" id="BKCJ010007589">
    <property type="protein sequence ID" value="GEU78020.1"/>
    <property type="molecule type" value="Genomic_DNA"/>
</dbReference>
<dbReference type="SUPFAM" id="SSF56672">
    <property type="entry name" value="DNA/RNA polymerases"/>
    <property type="match status" value="1"/>
</dbReference>
<evidence type="ECO:0000256" key="2">
    <source>
        <dbReference type="SAM" id="Coils"/>
    </source>
</evidence>
<evidence type="ECO:0000259" key="3">
    <source>
        <dbReference type="Pfam" id="PF07727"/>
    </source>
</evidence>
<proteinExistence type="predicted"/>
<protein>
    <submittedName>
        <fullName evidence="5">Retrovirus-related Pol polyprotein from transposon TNT 1-94</fullName>
    </submittedName>
</protein>
<dbReference type="GO" id="GO:0004190">
    <property type="term" value="F:aspartic-type endopeptidase activity"/>
    <property type="evidence" value="ECO:0007669"/>
    <property type="project" value="UniProtKB-KW"/>
</dbReference>
<evidence type="ECO:0000259" key="4">
    <source>
        <dbReference type="Pfam" id="PF22936"/>
    </source>
</evidence>
<reference evidence="5" key="1">
    <citation type="journal article" date="2019" name="Sci. Rep.">
        <title>Draft genome of Tanacetum cinerariifolium, the natural source of mosquito coil.</title>
        <authorList>
            <person name="Yamashiro T."/>
            <person name="Shiraishi A."/>
            <person name="Satake H."/>
            <person name="Nakayama K."/>
        </authorList>
    </citation>
    <scope>NUCLEOTIDE SEQUENCE</scope>
</reference>
<dbReference type="Pfam" id="PF22936">
    <property type="entry name" value="Pol_BBD"/>
    <property type="match status" value="1"/>
</dbReference>
<organism evidence="5">
    <name type="scientific">Tanacetum cinerariifolium</name>
    <name type="common">Dalmatian daisy</name>
    <name type="synonym">Chrysanthemum cinerariifolium</name>
    <dbReference type="NCBI Taxonomy" id="118510"/>
    <lineage>
        <taxon>Eukaryota</taxon>
        <taxon>Viridiplantae</taxon>
        <taxon>Streptophyta</taxon>
        <taxon>Embryophyta</taxon>
        <taxon>Tracheophyta</taxon>
        <taxon>Spermatophyta</taxon>
        <taxon>Magnoliopsida</taxon>
        <taxon>eudicotyledons</taxon>
        <taxon>Gunneridae</taxon>
        <taxon>Pentapetalae</taxon>
        <taxon>asterids</taxon>
        <taxon>campanulids</taxon>
        <taxon>Asterales</taxon>
        <taxon>Asteraceae</taxon>
        <taxon>Asteroideae</taxon>
        <taxon>Anthemideae</taxon>
        <taxon>Anthemidinae</taxon>
        <taxon>Tanacetum</taxon>
    </lineage>
</organism>
<dbReference type="Pfam" id="PF07727">
    <property type="entry name" value="RVT_2"/>
    <property type="match status" value="1"/>
</dbReference>
<evidence type="ECO:0000256" key="1">
    <source>
        <dbReference type="ARBA" id="ARBA00022750"/>
    </source>
</evidence>